<evidence type="ECO:0000256" key="6">
    <source>
        <dbReference type="RuleBase" id="RU000461"/>
    </source>
</evidence>
<dbReference type="GO" id="GO:0016705">
    <property type="term" value="F:oxidoreductase activity, acting on paired donors, with incorporation or reduction of molecular oxygen"/>
    <property type="evidence" value="ECO:0007669"/>
    <property type="project" value="InterPro"/>
</dbReference>
<dbReference type="InterPro" id="IPR017972">
    <property type="entry name" value="Cyt_P450_CS"/>
</dbReference>
<sequence>MRRSSQDPLFAKSRINKLAPEIQALADRMCRRLQDDFAGKDKPISLKDMFTSFVGDVTTFYSFNRDFQYLKDPNFQSPFTREIRRFLAWFIRPAAKGLRELQEAMDVIIRQAKRDVLEAKFDPTKTAMHGILSSTLPSSEKRDEVLIDQAAGLVAAGILPYLNTYVEEAIRLACGQTTRSPRISHLPMRYGSLVIPPGTQISMDTWHMHHNEVIYPESFAFVPERWTGDARAPDGKPLKYYMVAFGKGARNCLGMNLARATIRITLGSRIRRFHFEMVDTSYDMDVEIVRDVAAPDTHPESLGVRVLVTYSLFHIKHFIHREASIRLLD</sequence>
<gene>
    <name evidence="7" type="ORF">P171DRAFT_527017</name>
</gene>
<proteinExistence type="inferred from homology"/>
<keyword evidence="8" id="KW-1185">Reference proteome</keyword>
<dbReference type="InterPro" id="IPR002403">
    <property type="entry name" value="Cyt_P450_E_grp-IV"/>
</dbReference>
<keyword evidence="6" id="KW-0503">Monooxygenase</keyword>
<evidence type="ECO:0000313" key="7">
    <source>
        <dbReference type="EMBL" id="KAF2437481.1"/>
    </source>
</evidence>
<dbReference type="GO" id="GO:0005506">
    <property type="term" value="F:iron ion binding"/>
    <property type="evidence" value="ECO:0007669"/>
    <property type="project" value="InterPro"/>
</dbReference>
<organism evidence="7 8">
    <name type="scientific">Karstenula rhodostoma CBS 690.94</name>
    <dbReference type="NCBI Taxonomy" id="1392251"/>
    <lineage>
        <taxon>Eukaryota</taxon>
        <taxon>Fungi</taxon>
        <taxon>Dikarya</taxon>
        <taxon>Ascomycota</taxon>
        <taxon>Pezizomycotina</taxon>
        <taxon>Dothideomycetes</taxon>
        <taxon>Pleosporomycetidae</taxon>
        <taxon>Pleosporales</taxon>
        <taxon>Massarineae</taxon>
        <taxon>Didymosphaeriaceae</taxon>
        <taxon>Karstenula</taxon>
    </lineage>
</organism>
<dbReference type="OrthoDB" id="3945418at2759"/>
<keyword evidence="6" id="KW-0560">Oxidoreductase</keyword>
<dbReference type="PANTHER" id="PTHR24305:SF231">
    <property type="entry name" value="P450, PUTATIVE (EUROFUNG)-RELATED"/>
    <property type="match status" value="1"/>
</dbReference>
<comment type="similarity">
    <text evidence="2 6">Belongs to the cytochrome P450 family.</text>
</comment>
<dbReference type="EMBL" id="MU001516">
    <property type="protein sequence ID" value="KAF2437481.1"/>
    <property type="molecule type" value="Genomic_DNA"/>
</dbReference>
<evidence type="ECO:0000256" key="4">
    <source>
        <dbReference type="ARBA" id="ARBA00023004"/>
    </source>
</evidence>
<comment type="caution">
    <text evidence="7">The sequence shown here is derived from an EMBL/GenBank/DDBJ whole genome shotgun (WGS) entry which is preliminary data.</text>
</comment>
<dbReference type="GO" id="GO:0004497">
    <property type="term" value="F:monooxygenase activity"/>
    <property type="evidence" value="ECO:0007669"/>
    <property type="project" value="UniProtKB-KW"/>
</dbReference>
<dbReference type="GO" id="GO:0020037">
    <property type="term" value="F:heme binding"/>
    <property type="evidence" value="ECO:0007669"/>
    <property type="project" value="InterPro"/>
</dbReference>
<evidence type="ECO:0000313" key="8">
    <source>
        <dbReference type="Proteomes" id="UP000799764"/>
    </source>
</evidence>
<dbReference type="InterPro" id="IPR050121">
    <property type="entry name" value="Cytochrome_P450_monoxygenase"/>
</dbReference>
<dbReference type="PROSITE" id="PS00086">
    <property type="entry name" value="CYTOCHROME_P450"/>
    <property type="match status" value="1"/>
</dbReference>
<name>A0A9P4U594_9PLEO</name>
<dbReference type="Pfam" id="PF00067">
    <property type="entry name" value="p450"/>
    <property type="match status" value="1"/>
</dbReference>
<dbReference type="PANTHER" id="PTHR24305">
    <property type="entry name" value="CYTOCHROME P450"/>
    <property type="match status" value="1"/>
</dbReference>
<protein>
    <submittedName>
        <fullName evidence="7">Cytochrome P450</fullName>
    </submittedName>
</protein>
<accession>A0A9P4U594</accession>
<evidence type="ECO:0000256" key="2">
    <source>
        <dbReference type="ARBA" id="ARBA00010617"/>
    </source>
</evidence>
<keyword evidence="5 6" id="KW-0349">Heme</keyword>
<dbReference type="SUPFAM" id="SSF48264">
    <property type="entry name" value="Cytochrome P450"/>
    <property type="match status" value="1"/>
</dbReference>
<dbReference type="PRINTS" id="PR00465">
    <property type="entry name" value="EP450IV"/>
</dbReference>
<evidence type="ECO:0000256" key="5">
    <source>
        <dbReference type="PIRSR" id="PIRSR602403-1"/>
    </source>
</evidence>
<comment type="cofactor">
    <cofactor evidence="1 5">
        <name>heme</name>
        <dbReference type="ChEBI" id="CHEBI:30413"/>
    </cofactor>
</comment>
<dbReference type="InterPro" id="IPR001128">
    <property type="entry name" value="Cyt_P450"/>
</dbReference>
<dbReference type="Proteomes" id="UP000799764">
    <property type="component" value="Unassembled WGS sequence"/>
</dbReference>
<dbReference type="AlphaFoldDB" id="A0A9P4U594"/>
<evidence type="ECO:0000256" key="1">
    <source>
        <dbReference type="ARBA" id="ARBA00001971"/>
    </source>
</evidence>
<keyword evidence="4 5" id="KW-0408">Iron</keyword>
<evidence type="ECO:0000256" key="3">
    <source>
        <dbReference type="ARBA" id="ARBA00022723"/>
    </source>
</evidence>
<keyword evidence="3 5" id="KW-0479">Metal-binding</keyword>
<dbReference type="InterPro" id="IPR036396">
    <property type="entry name" value="Cyt_P450_sf"/>
</dbReference>
<dbReference type="Gene3D" id="1.10.630.10">
    <property type="entry name" value="Cytochrome P450"/>
    <property type="match status" value="2"/>
</dbReference>
<feature type="binding site" description="axial binding residue" evidence="5">
    <location>
        <position position="252"/>
    </location>
    <ligand>
        <name>heme</name>
        <dbReference type="ChEBI" id="CHEBI:30413"/>
    </ligand>
    <ligandPart>
        <name>Fe</name>
        <dbReference type="ChEBI" id="CHEBI:18248"/>
    </ligandPart>
</feature>
<reference evidence="7" key="1">
    <citation type="journal article" date="2020" name="Stud. Mycol.">
        <title>101 Dothideomycetes genomes: a test case for predicting lifestyles and emergence of pathogens.</title>
        <authorList>
            <person name="Haridas S."/>
            <person name="Albert R."/>
            <person name="Binder M."/>
            <person name="Bloem J."/>
            <person name="Labutti K."/>
            <person name="Salamov A."/>
            <person name="Andreopoulos B."/>
            <person name="Baker S."/>
            <person name="Barry K."/>
            <person name="Bills G."/>
            <person name="Bluhm B."/>
            <person name="Cannon C."/>
            <person name="Castanera R."/>
            <person name="Culley D."/>
            <person name="Daum C."/>
            <person name="Ezra D."/>
            <person name="Gonzalez J."/>
            <person name="Henrissat B."/>
            <person name="Kuo A."/>
            <person name="Liang C."/>
            <person name="Lipzen A."/>
            <person name="Lutzoni F."/>
            <person name="Magnuson J."/>
            <person name="Mondo S."/>
            <person name="Nolan M."/>
            <person name="Ohm R."/>
            <person name="Pangilinan J."/>
            <person name="Park H.-J."/>
            <person name="Ramirez L."/>
            <person name="Alfaro M."/>
            <person name="Sun H."/>
            <person name="Tritt A."/>
            <person name="Yoshinaga Y."/>
            <person name="Zwiers L.-H."/>
            <person name="Turgeon B."/>
            <person name="Goodwin S."/>
            <person name="Spatafora J."/>
            <person name="Crous P."/>
            <person name="Grigoriev I."/>
        </authorList>
    </citation>
    <scope>NUCLEOTIDE SEQUENCE</scope>
    <source>
        <strain evidence="7">CBS 690.94</strain>
    </source>
</reference>